<evidence type="ECO:0000256" key="3">
    <source>
        <dbReference type="ARBA" id="ARBA00022598"/>
    </source>
</evidence>
<dbReference type="CDD" id="cd00805">
    <property type="entry name" value="TyrRS_core"/>
    <property type="match status" value="1"/>
</dbReference>
<dbReference type="SUPFAM" id="SSF55174">
    <property type="entry name" value="Alpha-L RNA-binding motif"/>
    <property type="match status" value="1"/>
</dbReference>
<evidence type="ECO:0000259" key="12">
    <source>
        <dbReference type="Pfam" id="PF22421"/>
    </source>
</evidence>
<dbReference type="EMBL" id="CP011125">
    <property type="protein sequence ID" value="AKF08113.1"/>
    <property type="molecule type" value="Genomic_DNA"/>
</dbReference>
<dbReference type="Pfam" id="PF22421">
    <property type="entry name" value="SYY_C-terminal"/>
    <property type="match status" value="1"/>
</dbReference>
<dbReference type="InterPro" id="IPR024108">
    <property type="entry name" value="Tyr-tRNA-ligase_bac_2"/>
</dbReference>
<dbReference type="InterPro" id="IPR024088">
    <property type="entry name" value="Tyr-tRNA-ligase_bac-type"/>
</dbReference>
<evidence type="ECO:0000256" key="4">
    <source>
        <dbReference type="ARBA" id="ARBA00022741"/>
    </source>
</evidence>
<reference evidence="13 14" key="1">
    <citation type="submission" date="2015-03" db="EMBL/GenBank/DDBJ databases">
        <title>Genome assembly of Sandaracinus amylolyticus DSM 53668.</title>
        <authorList>
            <person name="Sharma G."/>
            <person name="Subramanian S."/>
        </authorList>
    </citation>
    <scope>NUCLEOTIDE SEQUENCE [LARGE SCALE GENOMIC DNA]</scope>
    <source>
        <strain evidence="13 14">DSM 53668</strain>
    </source>
</reference>
<dbReference type="Gene3D" id="3.40.50.620">
    <property type="entry name" value="HUPs"/>
    <property type="match status" value="1"/>
</dbReference>
<comment type="catalytic activity">
    <reaction evidence="9 10">
        <text>tRNA(Tyr) + L-tyrosine + ATP = L-tyrosyl-tRNA(Tyr) + AMP + diphosphate + H(+)</text>
        <dbReference type="Rhea" id="RHEA:10220"/>
        <dbReference type="Rhea" id="RHEA-COMP:9706"/>
        <dbReference type="Rhea" id="RHEA-COMP:9707"/>
        <dbReference type="ChEBI" id="CHEBI:15378"/>
        <dbReference type="ChEBI" id="CHEBI:30616"/>
        <dbReference type="ChEBI" id="CHEBI:33019"/>
        <dbReference type="ChEBI" id="CHEBI:58315"/>
        <dbReference type="ChEBI" id="CHEBI:78442"/>
        <dbReference type="ChEBI" id="CHEBI:78536"/>
        <dbReference type="ChEBI" id="CHEBI:456215"/>
        <dbReference type="EC" id="6.1.1.1"/>
    </reaction>
</comment>
<gene>
    <name evidence="10" type="primary">tyrS</name>
    <name evidence="13" type="ORF">DB32_005262</name>
</gene>
<evidence type="ECO:0000256" key="10">
    <source>
        <dbReference type="HAMAP-Rule" id="MF_02007"/>
    </source>
</evidence>
<name>A0A0F6YLA6_9BACT</name>
<dbReference type="HAMAP" id="MF_02007">
    <property type="entry name" value="Tyr_tRNA_synth_type2"/>
    <property type="match status" value="1"/>
</dbReference>
<dbReference type="SUPFAM" id="SSF52374">
    <property type="entry name" value="Nucleotidylyl transferase"/>
    <property type="match status" value="1"/>
</dbReference>
<sequence length="410" mass="45881">MATLSAEEQLRVLVRGSVDLVSEADLKARLEESVRTGRPLKIKAGFDPTRPDLHLGHTVLMTKMRQFQELGHEVIFVVGDFTAAIGDPSGKNKTRPPLTREEIEHGAKTYAEQAFKVLDQAKTRIEYNSSWLGPMTFADVIRLAGKYTLARMMERQDFKTRWENESSISLHELLYPLAQAYDSVHLQADVELGGTDQLFNLMVGRDLMKEYGQRPQIVMTTPILEGINARFEDGRIVGDKMSKSLDNYVGVSEAPEEMLGKLMSVGDELMWRYYELLSAESTETIAARRSDCASGRMNPRDAKMTLAKELVARFHSQADAERVHAAWDKQFSQRQVPDSMPEHESAGAPLALVQALVIAKLASSNSDARRKIEQGAVDVDEQRVKDTKAVLEAGRHVLRAGRHYAAITVR</sequence>
<dbReference type="FunFam" id="3.40.50.620:FF:000061">
    <property type="entry name" value="Tyrosine--tRNA ligase"/>
    <property type="match status" value="1"/>
</dbReference>
<comment type="subcellular location">
    <subcellularLocation>
        <location evidence="10">Cytoplasm</location>
    </subcellularLocation>
</comment>
<dbReference type="EC" id="6.1.1.1" evidence="10"/>
<evidence type="ECO:0000256" key="2">
    <source>
        <dbReference type="ARBA" id="ARBA00022490"/>
    </source>
</evidence>
<feature type="short sequence motif" description="'HIGH' region" evidence="10">
    <location>
        <begin position="48"/>
        <end position="57"/>
    </location>
</feature>
<protein>
    <recommendedName>
        <fullName evidence="10">Tyrosine--tRNA ligase</fullName>
        <ecNumber evidence="10">6.1.1.1</ecNumber>
    </recommendedName>
    <alternativeName>
        <fullName evidence="10">Tyrosyl-tRNA synthetase</fullName>
        <shortName evidence="10">TyrRS</shortName>
    </alternativeName>
</protein>
<evidence type="ECO:0000256" key="11">
    <source>
        <dbReference type="PROSITE-ProRule" id="PRU00182"/>
    </source>
</evidence>
<dbReference type="InterPro" id="IPR002305">
    <property type="entry name" value="aa-tRNA-synth_Ic"/>
</dbReference>
<dbReference type="GO" id="GO:0006437">
    <property type="term" value="P:tyrosyl-tRNA aminoacylation"/>
    <property type="evidence" value="ECO:0007669"/>
    <property type="project" value="UniProtKB-UniRule"/>
</dbReference>
<keyword evidence="3 10" id="KW-0436">Ligase</keyword>
<dbReference type="Gene3D" id="3.10.290.10">
    <property type="entry name" value="RNA-binding S4 domain"/>
    <property type="match status" value="1"/>
</dbReference>
<accession>A0A0F6YLA6</accession>
<dbReference type="PANTHER" id="PTHR11766:SF1">
    <property type="entry name" value="TYROSINE--TRNA LIGASE"/>
    <property type="match status" value="1"/>
</dbReference>
<evidence type="ECO:0000256" key="5">
    <source>
        <dbReference type="ARBA" id="ARBA00022840"/>
    </source>
</evidence>
<dbReference type="InterPro" id="IPR014729">
    <property type="entry name" value="Rossmann-like_a/b/a_fold"/>
</dbReference>
<dbReference type="CDD" id="cd00165">
    <property type="entry name" value="S4"/>
    <property type="match status" value="1"/>
</dbReference>
<feature type="short sequence motif" description="'KMSKS' region" evidence="10">
    <location>
        <begin position="240"/>
        <end position="244"/>
    </location>
</feature>
<evidence type="ECO:0000256" key="9">
    <source>
        <dbReference type="ARBA" id="ARBA00048248"/>
    </source>
</evidence>
<dbReference type="GO" id="GO:0004831">
    <property type="term" value="F:tyrosine-tRNA ligase activity"/>
    <property type="evidence" value="ECO:0007669"/>
    <property type="project" value="UniProtKB-UniRule"/>
</dbReference>
<dbReference type="Pfam" id="PF00579">
    <property type="entry name" value="tRNA-synt_1b"/>
    <property type="match status" value="1"/>
</dbReference>
<keyword evidence="6 11" id="KW-0694">RNA-binding</keyword>
<evidence type="ECO:0000256" key="8">
    <source>
        <dbReference type="ARBA" id="ARBA00023146"/>
    </source>
</evidence>
<dbReference type="InterPro" id="IPR002307">
    <property type="entry name" value="Tyr-tRNA-ligase"/>
</dbReference>
<dbReference type="GO" id="GO:0003723">
    <property type="term" value="F:RNA binding"/>
    <property type="evidence" value="ECO:0007669"/>
    <property type="project" value="UniProtKB-KW"/>
</dbReference>
<dbReference type="OrthoDB" id="9804243at2"/>
<dbReference type="GO" id="GO:0005829">
    <property type="term" value="C:cytosol"/>
    <property type="evidence" value="ECO:0007669"/>
    <property type="project" value="TreeGrafter"/>
</dbReference>
<keyword evidence="5 10" id="KW-0067">ATP-binding</keyword>
<dbReference type="PANTHER" id="PTHR11766">
    <property type="entry name" value="TYROSYL-TRNA SYNTHETASE"/>
    <property type="match status" value="1"/>
</dbReference>
<keyword evidence="4 10" id="KW-0547">Nucleotide-binding</keyword>
<keyword evidence="2 10" id="KW-0963">Cytoplasm</keyword>
<keyword evidence="7 10" id="KW-0648">Protein biosynthesis</keyword>
<dbReference type="NCBIfam" id="TIGR00234">
    <property type="entry name" value="tyrS"/>
    <property type="match status" value="1"/>
</dbReference>
<organism evidence="13 14">
    <name type="scientific">Sandaracinus amylolyticus</name>
    <dbReference type="NCBI Taxonomy" id="927083"/>
    <lineage>
        <taxon>Bacteria</taxon>
        <taxon>Pseudomonadati</taxon>
        <taxon>Myxococcota</taxon>
        <taxon>Polyangia</taxon>
        <taxon>Polyangiales</taxon>
        <taxon>Sandaracinaceae</taxon>
        <taxon>Sandaracinus</taxon>
    </lineage>
</organism>
<keyword evidence="14" id="KW-1185">Reference proteome</keyword>
<proteinExistence type="inferred from homology"/>
<evidence type="ECO:0000313" key="14">
    <source>
        <dbReference type="Proteomes" id="UP000034883"/>
    </source>
</evidence>
<dbReference type="GO" id="GO:0005524">
    <property type="term" value="F:ATP binding"/>
    <property type="evidence" value="ECO:0007669"/>
    <property type="project" value="UniProtKB-UniRule"/>
</dbReference>
<dbReference type="PRINTS" id="PR01040">
    <property type="entry name" value="TRNASYNTHTYR"/>
</dbReference>
<keyword evidence="8 10" id="KW-0030">Aminoacyl-tRNA synthetase</keyword>
<evidence type="ECO:0000256" key="6">
    <source>
        <dbReference type="ARBA" id="ARBA00022884"/>
    </source>
</evidence>
<dbReference type="STRING" id="927083.DB32_005262"/>
<evidence type="ECO:0000313" key="13">
    <source>
        <dbReference type="EMBL" id="AKF08113.1"/>
    </source>
</evidence>
<comment type="function">
    <text evidence="10">Catalyzes the attachment of tyrosine to tRNA(Tyr) in a two-step reaction: tyrosine is first activated by ATP to form Tyr-AMP and then transferred to the acceptor end of tRNA(Tyr).</text>
</comment>
<dbReference type="Proteomes" id="UP000034883">
    <property type="component" value="Chromosome"/>
</dbReference>
<dbReference type="PROSITE" id="PS50889">
    <property type="entry name" value="S4"/>
    <property type="match status" value="1"/>
</dbReference>
<evidence type="ECO:0000256" key="1">
    <source>
        <dbReference type="ARBA" id="ARBA00011738"/>
    </source>
</evidence>
<evidence type="ECO:0000256" key="7">
    <source>
        <dbReference type="ARBA" id="ARBA00022917"/>
    </source>
</evidence>
<comment type="subunit">
    <text evidence="1 10">Homodimer.</text>
</comment>
<dbReference type="KEGG" id="samy:DB32_005262"/>
<dbReference type="InterPro" id="IPR054608">
    <property type="entry name" value="SYY-like_C"/>
</dbReference>
<feature type="domain" description="Tyrosine--tRNA ligase SYY-like C-terminal" evidence="12">
    <location>
        <begin position="335"/>
        <end position="394"/>
    </location>
</feature>
<dbReference type="RefSeq" id="WP_053235294.1">
    <property type="nucleotide sequence ID" value="NZ_CP011125.1"/>
</dbReference>
<dbReference type="InterPro" id="IPR036986">
    <property type="entry name" value="S4_RNA-bd_sf"/>
</dbReference>
<feature type="binding site" evidence="10">
    <location>
        <position position="243"/>
    </location>
    <ligand>
        <name>ATP</name>
        <dbReference type="ChEBI" id="CHEBI:30616"/>
    </ligand>
</feature>
<dbReference type="AlphaFoldDB" id="A0A0F6YLA6"/>
<comment type="similarity">
    <text evidence="10">Belongs to the class-I aminoacyl-tRNA synthetase family. TyrS type 2 subfamily.</text>
</comment>
<dbReference type="Gene3D" id="1.10.240.10">
    <property type="entry name" value="Tyrosyl-Transfer RNA Synthetase"/>
    <property type="match status" value="1"/>
</dbReference>